<accession>A0A2X0N568</accession>
<dbReference type="EMBL" id="FMWP01000010">
    <property type="protein sequence ID" value="SCZ87416.1"/>
    <property type="molecule type" value="Genomic_DNA"/>
</dbReference>
<name>A0A2X0N568_9BASI</name>
<protein>
    <submittedName>
        <fullName evidence="1">BZ3500_MvSof-1268-A1-R1_Chr2-2g04882 protein</fullName>
    </submittedName>
</protein>
<sequence length="167" mass="17680">MRTCYGESRLKVEARAIRVHDIASPSHVSEGAYCPHFTFTPHSSHAKQHQGGGEAPPLAATEDLNVSKGAQETKKMFHANTVRAVGKASKSRTLPVAPHHCKTFPGAECKVDSSVPAGPPISISCSELMGSITFPDCASPKTGSVFAKGSASNPRSTVLTVQLDVWQ</sequence>
<evidence type="ECO:0000313" key="1">
    <source>
        <dbReference type="EMBL" id="SCZ87416.1"/>
    </source>
</evidence>
<proteinExistence type="predicted"/>
<keyword evidence="2" id="KW-1185">Reference proteome</keyword>
<evidence type="ECO:0000313" key="2">
    <source>
        <dbReference type="Proteomes" id="UP000249723"/>
    </source>
</evidence>
<organism evidence="1 2">
    <name type="scientific">Microbotryum saponariae</name>
    <dbReference type="NCBI Taxonomy" id="289078"/>
    <lineage>
        <taxon>Eukaryota</taxon>
        <taxon>Fungi</taxon>
        <taxon>Dikarya</taxon>
        <taxon>Basidiomycota</taxon>
        <taxon>Pucciniomycotina</taxon>
        <taxon>Microbotryomycetes</taxon>
        <taxon>Microbotryales</taxon>
        <taxon>Microbotryaceae</taxon>
        <taxon>Microbotryum</taxon>
    </lineage>
</organism>
<reference evidence="2" key="1">
    <citation type="submission" date="2016-10" db="EMBL/GenBank/DDBJ databases">
        <authorList>
            <person name="Jeantristanb JTB J.-T."/>
            <person name="Ricardo R."/>
        </authorList>
    </citation>
    <scope>NUCLEOTIDE SEQUENCE [LARGE SCALE GENOMIC DNA]</scope>
</reference>
<dbReference type="Proteomes" id="UP000249723">
    <property type="component" value="Unassembled WGS sequence"/>
</dbReference>
<gene>
    <name evidence="1" type="ORF">BZ3500_MVSOF-1268-A1-R1_CHR2-2G04882</name>
</gene>
<dbReference type="AlphaFoldDB" id="A0A2X0N568"/>